<comment type="similarity">
    <text evidence="1">Belongs to the iron/ascorbate-dependent oxidoreductase family.</text>
</comment>
<keyword evidence="4" id="KW-1185">Reference proteome</keyword>
<dbReference type="EMBL" id="CP042436">
    <property type="protein sequence ID" value="QEC62019.1"/>
    <property type="molecule type" value="Genomic_DNA"/>
</dbReference>
<keyword evidence="1" id="KW-0560">Oxidoreductase</keyword>
<protein>
    <recommendedName>
        <fullName evidence="2">Fe2OG dioxygenase domain-containing protein</fullName>
    </recommendedName>
</protein>
<evidence type="ECO:0000313" key="3">
    <source>
        <dbReference type="EMBL" id="QEC62019.1"/>
    </source>
</evidence>
<dbReference type="RefSeq" id="WP_147030596.1">
    <property type="nucleotide sequence ID" value="NZ_CP042436.1"/>
</dbReference>
<organism evidence="3 4">
    <name type="scientific">Mucilaginibacter ginsenosidivorans</name>
    <dbReference type="NCBI Taxonomy" id="398053"/>
    <lineage>
        <taxon>Bacteria</taxon>
        <taxon>Pseudomonadati</taxon>
        <taxon>Bacteroidota</taxon>
        <taxon>Sphingobacteriia</taxon>
        <taxon>Sphingobacteriales</taxon>
        <taxon>Sphingobacteriaceae</taxon>
        <taxon>Mucilaginibacter</taxon>
    </lineage>
</organism>
<dbReference type="AlphaFoldDB" id="A0A5B8USR2"/>
<dbReference type="Gene3D" id="2.60.120.620">
    <property type="entry name" value="q2cbj1_9rhob like domain"/>
    <property type="match status" value="1"/>
</dbReference>
<dbReference type="GO" id="GO:0016491">
    <property type="term" value="F:oxidoreductase activity"/>
    <property type="evidence" value="ECO:0007669"/>
    <property type="project" value="UniProtKB-KW"/>
</dbReference>
<dbReference type="GO" id="GO:0046872">
    <property type="term" value="F:metal ion binding"/>
    <property type="evidence" value="ECO:0007669"/>
    <property type="project" value="UniProtKB-KW"/>
</dbReference>
<accession>A0A5B8USR2</accession>
<dbReference type="KEGG" id="mgin:FRZ54_05250"/>
<feature type="domain" description="Fe2OG dioxygenase" evidence="2">
    <location>
        <begin position="105"/>
        <end position="204"/>
    </location>
</feature>
<proteinExistence type="inferred from homology"/>
<evidence type="ECO:0000313" key="4">
    <source>
        <dbReference type="Proteomes" id="UP000321479"/>
    </source>
</evidence>
<sequence>MITITKKGLTGWEDSIVDKLKHEFAEKQCTMLPKLLEGQLLDKIIDRIDNASFYENQHTASGNVVFASDLSVSTKSIVLHQLNFLFNNPELFRLIEAITGCTEIRGFSGRIYRNMPGTAHFLDWHDDTSGPARLIGMSINLSKEKYEGGVFQIRKKGSSDNLKEVSCGGRGDTHIFKVSPHLEHCVTTVTGNSPRTAGAGWFTSDTPLLHN</sequence>
<dbReference type="Proteomes" id="UP000321479">
    <property type="component" value="Chromosome"/>
</dbReference>
<dbReference type="PROSITE" id="PS51471">
    <property type="entry name" value="FE2OG_OXY"/>
    <property type="match status" value="1"/>
</dbReference>
<evidence type="ECO:0000259" key="2">
    <source>
        <dbReference type="PROSITE" id="PS51471"/>
    </source>
</evidence>
<dbReference type="InterPro" id="IPR005123">
    <property type="entry name" value="Oxoglu/Fe-dep_dioxygenase_dom"/>
</dbReference>
<dbReference type="OrthoDB" id="7555232at2"/>
<dbReference type="InterPro" id="IPR044862">
    <property type="entry name" value="Pro_4_hyd_alph_FE2OG_OXY"/>
</dbReference>
<reference evidence="3 4" key="1">
    <citation type="journal article" date="2017" name="Curr. Microbiol.">
        <title>Mucilaginibacter ginsenosidivorans sp. nov., Isolated from Soil of Ginseng Field.</title>
        <authorList>
            <person name="Kim M.M."/>
            <person name="Siddiqi M.Z."/>
            <person name="Im W.T."/>
        </authorList>
    </citation>
    <scope>NUCLEOTIDE SEQUENCE [LARGE SCALE GENOMIC DNA]</scope>
    <source>
        <strain evidence="3 4">Gsoil 3017</strain>
    </source>
</reference>
<keyword evidence="1" id="KW-0479">Metal-binding</keyword>
<gene>
    <name evidence="3" type="ORF">FRZ54_05250</name>
</gene>
<dbReference type="Pfam" id="PF13640">
    <property type="entry name" value="2OG-FeII_Oxy_3"/>
    <property type="match status" value="1"/>
</dbReference>
<keyword evidence="1" id="KW-0408">Iron</keyword>
<name>A0A5B8USR2_9SPHI</name>
<evidence type="ECO:0000256" key="1">
    <source>
        <dbReference type="RuleBase" id="RU003682"/>
    </source>
</evidence>